<accession>A0ACB7SN78</accession>
<comment type="caution">
    <text evidence="1">The sequence shown here is derived from an EMBL/GenBank/DDBJ whole genome shotgun (WGS) entry which is preliminary data.</text>
</comment>
<name>A0ACB7SN78_HYAAI</name>
<dbReference type="EMBL" id="CM023483">
    <property type="protein sequence ID" value="KAH6935224.1"/>
    <property type="molecule type" value="Genomic_DNA"/>
</dbReference>
<reference evidence="1" key="1">
    <citation type="submission" date="2020-05" db="EMBL/GenBank/DDBJ databases">
        <title>Large-scale comparative analyses of tick genomes elucidate their genetic diversity and vector capacities.</title>
        <authorList>
            <person name="Jia N."/>
            <person name="Wang J."/>
            <person name="Shi W."/>
            <person name="Du L."/>
            <person name="Sun Y."/>
            <person name="Zhan W."/>
            <person name="Jiang J."/>
            <person name="Wang Q."/>
            <person name="Zhang B."/>
            <person name="Ji P."/>
            <person name="Sakyi L.B."/>
            <person name="Cui X."/>
            <person name="Yuan T."/>
            <person name="Jiang B."/>
            <person name="Yang W."/>
            <person name="Lam T.T.-Y."/>
            <person name="Chang Q."/>
            <person name="Ding S."/>
            <person name="Wang X."/>
            <person name="Zhu J."/>
            <person name="Ruan X."/>
            <person name="Zhao L."/>
            <person name="Wei J."/>
            <person name="Que T."/>
            <person name="Du C."/>
            <person name="Cheng J."/>
            <person name="Dai P."/>
            <person name="Han X."/>
            <person name="Huang E."/>
            <person name="Gao Y."/>
            <person name="Liu J."/>
            <person name="Shao H."/>
            <person name="Ye R."/>
            <person name="Li L."/>
            <person name="Wei W."/>
            <person name="Wang X."/>
            <person name="Wang C."/>
            <person name="Yang T."/>
            <person name="Huo Q."/>
            <person name="Li W."/>
            <person name="Guo W."/>
            <person name="Chen H."/>
            <person name="Zhou L."/>
            <person name="Ni X."/>
            <person name="Tian J."/>
            <person name="Zhou Y."/>
            <person name="Sheng Y."/>
            <person name="Liu T."/>
            <person name="Pan Y."/>
            <person name="Xia L."/>
            <person name="Li J."/>
            <person name="Zhao F."/>
            <person name="Cao W."/>
        </authorList>
    </citation>
    <scope>NUCLEOTIDE SEQUENCE</scope>
    <source>
        <strain evidence="1">Hyas-2018</strain>
    </source>
</reference>
<evidence type="ECO:0000313" key="2">
    <source>
        <dbReference type="Proteomes" id="UP000821845"/>
    </source>
</evidence>
<sequence>MSTPKHMVARCSLTSPATVRGFVLLKSFANQIDVSPSYLLIPLLLFDAIEPNSQESPANATPSVATLKLPEF</sequence>
<organism evidence="1 2">
    <name type="scientific">Hyalomma asiaticum</name>
    <name type="common">Tick</name>
    <dbReference type="NCBI Taxonomy" id="266040"/>
    <lineage>
        <taxon>Eukaryota</taxon>
        <taxon>Metazoa</taxon>
        <taxon>Ecdysozoa</taxon>
        <taxon>Arthropoda</taxon>
        <taxon>Chelicerata</taxon>
        <taxon>Arachnida</taxon>
        <taxon>Acari</taxon>
        <taxon>Parasitiformes</taxon>
        <taxon>Ixodida</taxon>
        <taxon>Ixodoidea</taxon>
        <taxon>Ixodidae</taxon>
        <taxon>Hyalomminae</taxon>
        <taxon>Hyalomma</taxon>
    </lineage>
</organism>
<proteinExistence type="predicted"/>
<keyword evidence="2" id="KW-1185">Reference proteome</keyword>
<protein>
    <submittedName>
        <fullName evidence="1">Uncharacterized protein</fullName>
    </submittedName>
</protein>
<gene>
    <name evidence="1" type="ORF">HPB50_004793</name>
</gene>
<dbReference type="Proteomes" id="UP000821845">
    <property type="component" value="Chromosome 3"/>
</dbReference>
<evidence type="ECO:0000313" key="1">
    <source>
        <dbReference type="EMBL" id="KAH6935224.1"/>
    </source>
</evidence>